<dbReference type="RefSeq" id="WP_088916739.1">
    <property type="nucleotide sequence ID" value="NZ_CP018632.1"/>
</dbReference>
<comment type="subunit">
    <text evidence="3">Homodimer.</text>
</comment>
<evidence type="ECO:0000256" key="7">
    <source>
        <dbReference type="ARBA" id="ARBA00023125"/>
    </source>
</evidence>
<dbReference type="Pfam" id="PF00216">
    <property type="entry name" value="Bac_DNA_binding"/>
    <property type="match status" value="1"/>
</dbReference>
<evidence type="ECO:0000256" key="6">
    <source>
        <dbReference type="ARBA" id="ARBA00022921"/>
    </source>
</evidence>
<evidence type="ECO:0000256" key="4">
    <source>
        <dbReference type="ARBA" id="ARBA00016145"/>
    </source>
</evidence>
<dbReference type="CDD" id="cd13834">
    <property type="entry name" value="HU_like"/>
    <property type="match status" value="1"/>
</dbReference>
<proteinExistence type="inferred from homology"/>
<reference evidence="13 14" key="1">
    <citation type="submission" date="2016-12" db="EMBL/GenBank/DDBJ databases">
        <authorList>
            <person name="Song W.-J."/>
            <person name="Kurnit D.M."/>
        </authorList>
    </citation>
    <scope>NUCLEOTIDE SEQUENCE [LARGE SCALE GENOMIC DNA]</scope>
    <source>
        <strain evidence="13 14">IMCC3135</strain>
    </source>
</reference>
<keyword evidence="14" id="KW-1185">Reference proteome</keyword>
<evidence type="ECO:0000256" key="10">
    <source>
        <dbReference type="ARBA" id="ARBA00046140"/>
    </source>
</evidence>
<dbReference type="GO" id="GO:0005829">
    <property type="term" value="C:cytosol"/>
    <property type="evidence" value="ECO:0007669"/>
    <property type="project" value="TreeGrafter"/>
</dbReference>
<keyword evidence="7 13" id="KW-0238">DNA-binding</keyword>
<dbReference type="KEGG" id="gai:IMCC3135_05840"/>
<evidence type="ECO:0000256" key="12">
    <source>
        <dbReference type="SAM" id="MobiDB-lite"/>
    </source>
</evidence>
<keyword evidence="5" id="KW-0235">DNA replication</keyword>
<gene>
    <name evidence="13" type="ORF">IMCC3135_05840</name>
</gene>
<dbReference type="OrthoDB" id="331625at2"/>
<name>A0A2Z2NRB2_9GAMM</name>
<evidence type="ECO:0000256" key="8">
    <source>
        <dbReference type="ARBA" id="ARBA00033120"/>
    </source>
</evidence>
<sequence length="184" mass="19120">MAAKKKAVAKKVPVASKKATAKKAVAKKATAKKATAVRATASKATASKATASKATAKKAIAKKAPAAKAVAKKKATPSVNAAGVKKPPTKSEILTSIAESTELSRKQVISVFDALNALIQDNLKPRGPGSFSVPGLMKIRVNKKPATKARKGINPFTGQEATFKAKPARKVVKVTPLKNLKDMV</sequence>
<evidence type="ECO:0000256" key="2">
    <source>
        <dbReference type="ARBA" id="ARBA00010529"/>
    </source>
</evidence>
<evidence type="ECO:0000256" key="3">
    <source>
        <dbReference type="ARBA" id="ARBA00011738"/>
    </source>
</evidence>
<dbReference type="SUPFAM" id="SSF47729">
    <property type="entry name" value="IHF-like DNA-binding proteins"/>
    <property type="match status" value="1"/>
</dbReference>
<comment type="function">
    <text evidence="10">DNA-binding protein that plays a critical role in nucleoid compaction, genome replication and DNA replication and transcription. Binds to both ssDNA and dsDNA with a binding site covering about 15 nucleotides. Displays DNA-supercoiling activity only when associated with the viral DNA topoisomerase 2.</text>
</comment>
<evidence type="ECO:0000313" key="13">
    <source>
        <dbReference type="EMBL" id="ASJ71280.1"/>
    </source>
</evidence>
<feature type="region of interest" description="Disordered" evidence="12">
    <location>
        <begin position="66"/>
        <end position="87"/>
    </location>
</feature>
<dbReference type="InterPro" id="IPR000119">
    <property type="entry name" value="Hist_DNA-bd"/>
</dbReference>
<dbReference type="Gene3D" id="4.10.520.10">
    <property type="entry name" value="IHF-like DNA-binding proteins"/>
    <property type="match status" value="1"/>
</dbReference>
<organism evidence="13 14">
    <name type="scientific">Granulosicoccus antarcticus IMCC3135</name>
    <dbReference type="NCBI Taxonomy" id="1192854"/>
    <lineage>
        <taxon>Bacteria</taxon>
        <taxon>Pseudomonadati</taxon>
        <taxon>Pseudomonadota</taxon>
        <taxon>Gammaproteobacteria</taxon>
        <taxon>Chromatiales</taxon>
        <taxon>Granulosicoccaceae</taxon>
        <taxon>Granulosicoccus</taxon>
    </lineage>
</organism>
<evidence type="ECO:0000313" key="14">
    <source>
        <dbReference type="Proteomes" id="UP000250079"/>
    </source>
</evidence>
<dbReference type="GO" id="GO:0030527">
    <property type="term" value="F:structural constituent of chromatin"/>
    <property type="evidence" value="ECO:0007669"/>
    <property type="project" value="InterPro"/>
</dbReference>
<dbReference type="PANTHER" id="PTHR33175:SF13">
    <property type="entry name" value="HISTONE-LIKE PROTEIN"/>
    <property type="match status" value="1"/>
</dbReference>
<dbReference type="AlphaFoldDB" id="A0A2Z2NRB2"/>
<dbReference type="GO" id="GO:0006260">
    <property type="term" value="P:DNA replication"/>
    <property type="evidence" value="ECO:0007669"/>
    <property type="project" value="UniProtKB-KW"/>
</dbReference>
<protein>
    <recommendedName>
        <fullName evidence="4">Viral histone-like protein</fullName>
    </recommendedName>
    <alternativeName>
        <fullName evidence="9">DNA-binding protein pA104R</fullName>
    </alternativeName>
    <alternativeName>
        <fullName evidence="8">pA104R</fullName>
    </alternativeName>
</protein>
<evidence type="ECO:0000256" key="1">
    <source>
        <dbReference type="ARBA" id="ARBA00004328"/>
    </source>
</evidence>
<dbReference type="SMART" id="SM00411">
    <property type="entry name" value="BHL"/>
    <property type="match status" value="1"/>
</dbReference>
<comment type="similarity">
    <text evidence="2 11">Belongs to the bacterial histone-like protein family.</text>
</comment>
<dbReference type="GO" id="GO:0003677">
    <property type="term" value="F:DNA binding"/>
    <property type="evidence" value="ECO:0007669"/>
    <property type="project" value="UniProtKB-KW"/>
</dbReference>
<accession>A0A2Z2NRB2</accession>
<dbReference type="EMBL" id="CP018632">
    <property type="protein sequence ID" value="ASJ71280.1"/>
    <property type="molecule type" value="Genomic_DNA"/>
</dbReference>
<evidence type="ECO:0000256" key="11">
    <source>
        <dbReference type="RuleBase" id="RU003939"/>
    </source>
</evidence>
<comment type="subcellular location">
    <subcellularLocation>
        <location evidence="1">Virion</location>
    </subcellularLocation>
</comment>
<evidence type="ECO:0000256" key="9">
    <source>
        <dbReference type="ARBA" id="ARBA00033227"/>
    </source>
</evidence>
<dbReference type="PANTHER" id="PTHR33175">
    <property type="entry name" value="DNA-BINDING PROTEIN HU"/>
    <property type="match status" value="1"/>
</dbReference>
<dbReference type="InterPro" id="IPR010992">
    <property type="entry name" value="IHF-like_DNA-bd_dom_sf"/>
</dbReference>
<evidence type="ECO:0000256" key="5">
    <source>
        <dbReference type="ARBA" id="ARBA00022705"/>
    </source>
</evidence>
<dbReference type="Proteomes" id="UP000250079">
    <property type="component" value="Chromosome"/>
</dbReference>
<keyword evidence="6" id="KW-0426">Late protein</keyword>